<dbReference type="PANTHER" id="PTHR46796:SF15">
    <property type="entry name" value="BLL1074 PROTEIN"/>
    <property type="match status" value="1"/>
</dbReference>
<keyword evidence="3" id="KW-0804">Transcription</keyword>
<dbReference type="PROSITE" id="PS00041">
    <property type="entry name" value="HTH_ARAC_FAMILY_1"/>
    <property type="match status" value="1"/>
</dbReference>
<reference evidence="5 6" key="1">
    <citation type="submission" date="2020-06" db="EMBL/GenBank/DDBJ databases">
        <title>Actinomadura xiongansis sp. nov., isolated from soil of Baiyangdian.</title>
        <authorList>
            <person name="Zhang X."/>
        </authorList>
    </citation>
    <scope>NUCLEOTIDE SEQUENCE [LARGE SCALE GENOMIC DNA]</scope>
    <source>
        <strain evidence="5 6">HBUM206468</strain>
    </source>
</reference>
<keyword evidence="1" id="KW-0805">Transcription regulation</keyword>
<protein>
    <submittedName>
        <fullName evidence="5">Helix-turn-helix domain-containing protein</fullName>
    </submittedName>
</protein>
<dbReference type="RefSeq" id="WP_187247790.1">
    <property type="nucleotide sequence ID" value="NZ_BAAAOK010000031.1"/>
</dbReference>
<dbReference type="InterPro" id="IPR046532">
    <property type="entry name" value="DUF6597"/>
</dbReference>
<accession>A0ABR7M1E4</accession>
<evidence type="ECO:0000256" key="3">
    <source>
        <dbReference type="ARBA" id="ARBA00023163"/>
    </source>
</evidence>
<dbReference type="Pfam" id="PF20240">
    <property type="entry name" value="DUF6597"/>
    <property type="match status" value="1"/>
</dbReference>
<dbReference type="PROSITE" id="PS01124">
    <property type="entry name" value="HTH_ARAC_FAMILY_2"/>
    <property type="match status" value="1"/>
</dbReference>
<evidence type="ECO:0000256" key="2">
    <source>
        <dbReference type="ARBA" id="ARBA00023125"/>
    </source>
</evidence>
<evidence type="ECO:0000259" key="4">
    <source>
        <dbReference type="PROSITE" id="PS01124"/>
    </source>
</evidence>
<organism evidence="5 6">
    <name type="scientific">Actinomadura alba</name>
    <dbReference type="NCBI Taxonomy" id="406431"/>
    <lineage>
        <taxon>Bacteria</taxon>
        <taxon>Bacillati</taxon>
        <taxon>Actinomycetota</taxon>
        <taxon>Actinomycetes</taxon>
        <taxon>Streptosporangiales</taxon>
        <taxon>Thermomonosporaceae</taxon>
        <taxon>Actinomadura</taxon>
    </lineage>
</organism>
<keyword evidence="2" id="KW-0238">DNA-binding</keyword>
<dbReference type="Proteomes" id="UP000805614">
    <property type="component" value="Unassembled WGS sequence"/>
</dbReference>
<dbReference type="EMBL" id="JABVEC010000047">
    <property type="protein sequence ID" value="MBC6470718.1"/>
    <property type="molecule type" value="Genomic_DNA"/>
</dbReference>
<feature type="domain" description="HTH araC/xylS-type" evidence="4">
    <location>
        <begin position="184"/>
        <end position="280"/>
    </location>
</feature>
<dbReference type="Pfam" id="PF12833">
    <property type="entry name" value="HTH_18"/>
    <property type="match status" value="1"/>
</dbReference>
<dbReference type="InterPro" id="IPR018060">
    <property type="entry name" value="HTH_AraC"/>
</dbReference>
<dbReference type="SMART" id="SM00342">
    <property type="entry name" value="HTH_ARAC"/>
    <property type="match status" value="1"/>
</dbReference>
<dbReference type="PANTHER" id="PTHR46796">
    <property type="entry name" value="HTH-TYPE TRANSCRIPTIONAL ACTIVATOR RHAS-RELATED"/>
    <property type="match status" value="1"/>
</dbReference>
<name>A0ABR7M1E4_9ACTN</name>
<evidence type="ECO:0000256" key="1">
    <source>
        <dbReference type="ARBA" id="ARBA00023015"/>
    </source>
</evidence>
<proteinExistence type="predicted"/>
<dbReference type="InterPro" id="IPR050204">
    <property type="entry name" value="AraC_XylS_family_regulators"/>
</dbReference>
<sequence length="280" mass="29547">MLQCVNERPGLAWQVVAVATISAAVLSPAPPSVPLIPDAESEFSHRGGILHYVYRERPSRVAGAVLWQRTVTTVTTTQRVLPDGCIDLIWAGGELLVAGPDTAAHLATGAPDSGYTGLRFAPGTGSTVIGVPAYELRDSRVPLADLWSAAHVRALADRLAAAEAPGIVMEEMAIDRLHRTDPVDPAVHGIVARLRAGAPVAAIAAETGLSERQLHRRCLGVFGYGPKTLTRILRMNRAVDLARTGTPFATVAVTSGYADQAHLAREVKSLTGVPLGALVR</sequence>
<evidence type="ECO:0000313" key="6">
    <source>
        <dbReference type="Proteomes" id="UP000805614"/>
    </source>
</evidence>
<dbReference type="InterPro" id="IPR018062">
    <property type="entry name" value="HTH_AraC-typ_CS"/>
</dbReference>
<dbReference type="Gene3D" id="1.10.10.60">
    <property type="entry name" value="Homeodomain-like"/>
    <property type="match status" value="1"/>
</dbReference>
<keyword evidence="6" id="KW-1185">Reference proteome</keyword>
<comment type="caution">
    <text evidence="5">The sequence shown here is derived from an EMBL/GenBank/DDBJ whole genome shotgun (WGS) entry which is preliminary data.</text>
</comment>
<evidence type="ECO:0000313" key="5">
    <source>
        <dbReference type="EMBL" id="MBC6470718.1"/>
    </source>
</evidence>
<gene>
    <name evidence="5" type="ORF">HKK74_35285</name>
</gene>